<dbReference type="GO" id="GO:0016040">
    <property type="term" value="F:glutamate synthase (NADH) activity"/>
    <property type="evidence" value="ECO:0007669"/>
    <property type="project" value="TreeGrafter"/>
</dbReference>
<evidence type="ECO:0000256" key="14">
    <source>
        <dbReference type="ARBA" id="ARBA00037928"/>
    </source>
</evidence>
<proteinExistence type="inferred from homology"/>
<comment type="caution">
    <text evidence="17">The sequence shown here is derived from an EMBL/GenBank/DDBJ whole genome shotgun (WGS) entry which is preliminary data.</text>
</comment>
<dbReference type="GO" id="GO:0046872">
    <property type="term" value="F:metal ion binding"/>
    <property type="evidence" value="ECO:0007669"/>
    <property type="project" value="UniProtKB-KW"/>
</dbReference>
<evidence type="ECO:0000313" key="17">
    <source>
        <dbReference type="EMBL" id="KNZ49192.1"/>
    </source>
</evidence>
<gene>
    <name evidence="17" type="ORF">VP01_515g8</name>
</gene>
<reference evidence="17 18" key="1">
    <citation type="submission" date="2015-08" db="EMBL/GenBank/DDBJ databases">
        <title>Next Generation Sequencing and Analysis of the Genome of Puccinia sorghi L Schw, the Causal Agent of Maize Common Rust.</title>
        <authorList>
            <person name="Rochi L."/>
            <person name="Burguener G."/>
            <person name="Darino M."/>
            <person name="Turjanski A."/>
            <person name="Kreff E."/>
            <person name="Dieguez M.J."/>
            <person name="Sacco F."/>
        </authorList>
    </citation>
    <scope>NUCLEOTIDE SEQUENCE [LARGE SCALE GENOMIC DNA]</scope>
    <source>
        <strain evidence="17 18">RO10H11247</strain>
    </source>
</reference>
<keyword evidence="4" id="KW-0028">Amino-acid biosynthesis</keyword>
<evidence type="ECO:0000313" key="18">
    <source>
        <dbReference type="Proteomes" id="UP000037035"/>
    </source>
</evidence>
<accession>A0A0L6ULN5</accession>
<dbReference type="Gene3D" id="3.60.20.10">
    <property type="entry name" value="Glutamine Phosphoribosylpyrophosphate, subunit 1, domain 1"/>
    <property type="match status" value="1"/>
</dbReference>
<dbReference type="AlphaFoldDB" id="A0A0L6ULN5"/>
<dbReference type="GO" id="GO:0016041">
    <property type="term" value="F:glutamate synthase (ferredoxin) activity"/>
    <property type="evidence" value="ECO:0007669"/>
    <property type="project" value="UniProtKB-EC"/>
</dbReference>
<dbReference type="InterPro" id="IPR017932">
    <property type="entry name" value="GATase_2_dom"/>
</dbReference>
<keyword evidence="12" id="KW-0314">Glutamate biosynthesis</keyword>
<dbReference type="PANTHER" id="PTHR11938:SF133">
    <property type="entry name" value="GLUTAMATE SYNTHASE (NADH)"/>
    <property type="match status" value="1"/>
</dbReference>
<evidence type="ECO:0000256" key="10">
    <source>
        <dbReference type="ARBA" id="ARBA00023004"/>
    </source>
</evidence>
<evidence type="ECO:0000256" key="7">
    <source>
        <dbReference type="ARBA" id="ARBA00022723"/>
    </source>
</evidence>
<dbReference type="GO" id="GO:0006537">
    <property type="term" value="P:glutamate biosynthetic process"/>
    <property type="evidence" value="ECO:0007669"/>
    <property type="project" value="UniProtKB-KW"/>
</dbReference>
<evidence type="ECO:0000256" key="6">
    <source>
        <dbReference type="ARBA" id="ARBA00022643"/>
    </source>
</evidence>
<comment type="cofactor">
    <cofactor evidence="1">
        <name>FMN</name>
        <dbReference type="ChEBI" id="CHEBI:58210"/>
    </cofactor>
</comment>
<keyword evidence="8" id="KW-0315">Glutamine amidotransferase</keyword>
<comment type="cofactor">
    <cofactor evidence="2">
        <name>[3Fe-4S] cluster</name>
        <dbReference type="ChEBI" id="CHEBI:21137"/>
    </cofactor>
</comment>
<dbReference type="PANTHER" id="PTHR11938">
    <property type="entry name" value="FAD NADPH DEHYDROGENASE/OXIDOREDUCTASE"/>
    <property type="match status" value="1"/>
</dbReference>
<dbReference type="SUPFAM" id="SSF56235">
    <property type="entry name" value="N-terminal nucleophile aminohydrolases (Ntn hydrolases)"/>
    <property type="match status" value="1"/>
</dbReference>
<protein>
    <recommendedName>
        <fullName evidence="15">glutamate synthase (ferredoxin)</fullName>
        <ecNumber evidence="15">1.4.7.1</ecNumber>
    </recommendedName>
</protein>
<dbReference type="InterPro" id="IPR050711">
    <property type="entry name" value="ET-N_metabolism_enzyme"/>
</dbReference>
<feature type="domain" description="Glutamine amidotransferase type-2" evidence="16">
    <location>
        <begin position="167"/>
        <end position="287"/>
    </location>
</feature>
<name>A0A0L6ULN5_9BASI</name>
<evidence type="ECO:0000256" key="9">
    <source>
        <dbReference type="ARBA" id="ARBA00023002"/>
    </source>
</evidence>
<dbReference type="InterPro" id="IPR029055">
    <property type="entry name" value="Ntn_hydrolases_N"/>
</dbReference>
<evidence type="ECO:0000256" key="4">
    <source>
        <dbReference type="ARBA" id="ARBA00022605"/>
    </source>
</evidence>
<evidence type="ECO:0000256" key="2">
    <source>
        <dbReference type="ARBA" id="ARBA00001927"/>
    </source>
</evidence>
<keyword evidence="9" id="KW-0560">Oxidoreductase</keyword>
<keyword evidence="11" id="KW-0411">Iron-sulfur</keyword>
<keyword evidence="10" id="KW-0408">Iron</keyword>
<evidence type="ECO:0000256" key="8">
    <source>
        <dbReference type="ARBA" id="ARBA00022962"/>
    </source>
</evidence>
<evidence type="ECO:0000259" key="16">
    <source>
        <dbReference type="Pfam" id="PF00310"/>
    </source>
</evidence>
<sequence>MKSRPRRTFRGTILPRRTFHGIILPRRTFHGIILLRRNAPRQPQRFRGKMLPGRIPPRQNCAAEEESFPQFCRGGILPSSSPEFGWPPALAPNRHDRLLSPSEPHHCACLSLGPTPPRPVTPTACPPHSVRPPTDFALSNIRMAQMLTTPSLTPSPPARNEELTRLFRGAIGANARDGNSAGVMTGIPHAFLLREASLLSIELPVQRRYAVGNFFFRPNPIKSLIEHKVTFERIALTHKLKVLGWRQVPRSNSILSPVTLSQEPIIFQPIMEPDFNHPDALFDKKEFELSPIGFTFDLYPTNSLPHPCPFSISFLLLLGKVNTVRGNKNWMRVCEGNLSHN</sequence>
<evidence type="ECO:0000256" key="1">
    <source>
        <dbReference type="ARBA" id="ARBA00001917"/>
    </source>
</evidence>
<dbReference type="OrthoDB" id="4327079at2759"/>
<keyword evidence="18" id="KW-1185">Reference proteome</keyword>
<dbReference type="GO" id="GO:0051538">
    <property type="term" value="F:3 iron, 4 sulfur cluster binding"/>
    <property type="evidence" value="ECO:0007669"/>
    <property type="project" value="UniProtKB-KW"/>
</dbReference>
<dbReference type="Pfam" id="PF00310">
    <property type="entry name" value="GATase_2"/>
    <property type="match status" value="1"/>
</dbReference>
<comment type="similarity">
    <text evidence="3">Belongs to the glutamate synthase family.</text>
</comment>
<evidence type="ECO:0000256" key="11">
    <source>
        <dbReference type="ARBA" id="ARBA00023014"/>
    </source>
</evidence>
<evidence type="ECO:0000256" key="3">
    <source>
        <dbReference type="ARBA" id="ARBA00009716"/>
    </source>
</evidence>
<dbReference type="Proteomes" id="UP000037035">
    <property type="component" value="Unassembled WGS sequence"/>
</dbReference>
<keyword evidence="6" id="KW-0288">FMN</keyword>
<evidence type="ECO:0000256" key="5">
    <source>
        <dbReference type="ARBA" id="ARBA00022630"/>
    </source>
</evidence>
<keyword evidence="7" id="KW-0479">Metal-binding</keyword>
<dbReference type="GO" id="GO:0019676">
    <property type="term" value="P:ammonia assimilation cycle"/>
    <property type="evidence" value="ECO:0007669"/>
    <property type="project" value="TreeGrafter"/>
</dbReference>
<comment type="pathway">
    <text evidence="14">Amino-acid biosynthesis; L-glutamate biosynthesis via GLT pathway; L-glutamate from 2-oxoglutarate and L-glutamine (ferredoxin route): step 1/1.</text>
</comment>
<dbReference type="STRING" id="27349.A0A0L6ULN5"/>
<evidence type="ECO:0000256" key="13">
    <source>
        <dbReference type="ARBA" id="ARBA00023291"/>
    </source>
</evidence>
<organism evidence="17 18">
    <name type="scientific">Puccinia sorghi</name>
    <dbReference type="NCBI Taxonomy" id="27349"/>
    <lineage>
        <taxon>Eukaryota</taxon>
        <taxon>Fungi</taxon>
        <taxon>Dikarya</taxon>
        <taxon>Basidiomycota</taxon>
        <taxon>Pucciniomycotina</taxon>
        <taxon>Pucciniomycetes</taxon>
        <taxon>Pucciniales</taxon>
        <taxon>Pucciniaceae</taxon>
        <taxon>Puccinia</taxon>
    </lineage>
</organism>
<evidence type="ECO:0000256" key="15">
    <source>
        <dbReference type="ARBA" id="ARBA00039085"/>
    </source>
</evidence>
<dbReference type="VEuPathDB" id="FungiDB:VP01_515g8"/>
<dbReference type="EC" id="1.4.7.1" evidence="15"/>
<keyword evidence="13" id="KW-0003">3Fe-4S</keyword>
<keyword evidence="5" id="KW-0285">Flavoprotein</keyword>
<dbReference type="EMBL" id="LAVV01010342">
    <property type="protein sequence ID" value="KNZ49192.1"/>
    <property type="molecule type" value="Genomic_DNA"/>
</dbReference>
<evidence type="ECO:0000256" key="12">
    <source>
        <dbReference type="ARBA" id="ARBA00023164"/>
    </source>
</evidence>